<evidence type="ECO:0000256" key="5">
    <source>
        <dbReference type="ARBA" id="ARBA00022801"/>
    </source>
</evidence>
<evidence type="ECO:0000256" key="1">
    <source>
        <dbReference type="ARBA" id="ARBA00004401"/>
    </source>
</evidence>
<gene>
    <name evidence="12" type="primary">SNED1</name>
    <name evidence="12" type="ORF">BLAG_LOCUS15198</name>
</gene>
<keyword evidence="3" id="KW-0645">Protease</keyword>
<dbReference type="SMART" id="SM00063">
    <property type="entry name" value="FRI"/>
    <property type="match status" value="1"/>
</dbReference>
<accession>A0A8K0EMA2</accession>
<dbReference type="OrthoDB" id="188511at2759"/>
<keyword evidence="2" id="KW-0245">EGF-like domain</keyword>
<dbReference type="CDD" id="cd07066">
    <property type="entry name" value="CRD_FZ"/>
    <property type="match status" value="1"/>
</dbReference>
<evidence type="ECO:0000256" key="4">
    <source>
        <dbReference type="ARBA" id="ARBA00022737"/>
    </source>
</evidence>
<dbReference type="SMART" id="SM00664">
    <property type="entry name" value="DoH"/>
    <property type="match status" value="1"/>
</dbReference>
<dbReference type="Pfam" id="PF03351">
    <property type="entry name" value="DOMON"/>
    <property type="match status" value="1"/>
</dbReference>
<dbReference type="InterPro" id="IPR045266">
    <property type="entry name" value="DOH_DOMON"/>
</dbReference>
<dbReference type="SMART" id="SM00179">
    <property type="entry name" value="EGF_CA"/>
    <property type="match status" value="3"/>
</dbReference>
<comment type="subcellular location">
    <subcellularLocation>
        <location evidence="1">Cell membrane</location>
        <topology evidence="1">Single-pass type II membrane protein</topology>
    </subcellularLocation>
</comment>
<evidence type="ECO:0000256" key="2">
    <source>
        <dbReference type="ARBA" id="ARBA00022536"/>
    </source>
</evidence>
<evidence type="ECO:0000256" key="9">
    <source>
        <dbReference type="SAM" id="MobiDB-lite"/>
    </source>
</evidence>
<feature type="compositionally biased region" description="Polar residues" evidence="9">
    <location>
        <begin position="37"/>
        <end position="46"/>
    </location>
</feature>
<dbReference type="InterPro" id="IPR020067">
    <property type="entry name" value="Frizzled_dom"/>
</dbReference>
<name>A0A8K0EMA2_BRALA</name>
<dbReference type="InterPro" id="IPR002172">
    <property type="entry name" value="LDrepeatLR_classA_rpt"/>
</dbReference>
<organism evidence="12 13">
    <name type="scientific">Branchiostoma lanceolatum</name>
    <name type="common">Common lancelet</name>
    <name type="synonym">Amphioxus lanceolatum</name>
    <dbReference type="NCBI Taxonomy" id="7740"/>
    <lineage>
        <taxon>Eukaryota</taxon>
        <taxon>Metazoa</taxon>
        <taxon>Chordata</taxon>
        <taxon>Cephalochordata</taxon>
        <taxon>Leptocardii</taxon>
        <taxon>Amphioxiformes</taxon>
        <taxon>Branchiostomatidae</taxon>
        <taxon>Branchiostoma</taxon>
    </lineage>
</organism>
<dbReference type="Gene3D" id="3.10.250.10">
    <property type="entry name" value="SRCR-like domain"/>
    <property type="match status" value="1"/>
</dbReference>
<evidence type="ECO:0000259" key="11">
    <source>
        <dbReference type="PROSITE" id="PS01186"/>
    </source>
</evidence>
<dbReference type="Gene3D" id="2.10.25.10">
    <property type="entry name" value="Laminin"/>
    <property type="match status" value="7"/>
</dbReference>
<dbReference type="GO" id="GO:0005886">
    <property type="term" value="C:plasma membrane"/>
    <property type="evidence" value="ECO:0007669"/>
    <property type="project" value="UniProtKB-SubCell"/>
</dbReference>
<dbReference type="PROSITE" id="PS01186">
    <property type="entry name" value="EGF_2"/>
    <property type="match status" value="7"/>
</dbReference>
<keyword evidence="8" id="KW-1015">Disulfide bond</keyword>
<keyword evidence="13" id="KW-1185">Reference proteome</keyword>
<keyword evidence="5" id="KW-0378">Hydrolase</keyword>
<dbReference type="Gene3D" id="1.10.2000.10">
    <property type="entry name" value="Frizzled cysteine-rich domain"/>
    <property type="match status" value="1"/>
</dbReference>
<sequence>MFQPSSDVIVAAVATDGSVSITDRWATGRSMPREDGSNNVENPQGSYNNGVINVNFTRQRITGDDKDLAFTDDDCLYMFYALGGTYNHASQTLSKHATTPTISEQKICIRGECPTEQGSGPCRSSPCRNDGICWEPGDGGFLCRCHLGYDGPTCENYTDPCQTGSNPCMNGGTCTYDDFGDVRYPSCTCPPGFTGRVCEIPVPAVCEASACKNGGDCLTAACSSGSEDCQPEISCVCPAGFTGYYCEFVFGMCGEDSCGNGGDCQQVPFESYYNCECPDGTAGARCQSTGIIDCSEPGVFWCDNGLCVHQNRTCNDEDNCGDWSDERGCPTGTCKSYPCMNGASCCDLGDDEFSCLCPLGYLGETCDSFTDPCGSVNNPCANGGTCMSMDMGDGNRPEYSCQCPPGFTGMTCEIPLPSVCDENTCQNGGRCLTAACSEGSPGDCEPEISCVCPAGFTGYRCEFVLGRCEDGERDSCSNNGECMQVPCKDYYSCECRDGFNGPRCQMGETDVAIAGCSPIEVDICRDVVPYNTTKFPNLLDHQSQQAFLSDTLTYQSVSFLMASGCHPIVQFGVCSAIVPECDRELIKPCKSFCYDIRQSCEPLLEQQGVAWPSALSCDDFPDLPDKCASPYDERVAMEVRLVGGATANEGRVEIRLGSGDWGTVCDDSFDIQDANVVCRQLGYDIAASYLESSYSEGATALHG</sequence>
<dbReference type="Pfam" id="PF00008">
    <property type="entry name" value="EGF"/>
    <property type="match status" value="3"/>
</dbReference>
<dbReference type="SUPFAM" id="SSF57424">
    <property type="entry name" value="LDL receptor-like module"/>
    <property type="match status" value="1"/>
</dbReference>
<dbReference type="SMART" id="SM00202">
    <property type="entry name" value="SR"/>
    <property type="match status" value="1"/>
</dbReference>
<dbReference type="PROSITE" id="PS00022">
    <property type="entry name" value="EGF_1"/>
    <property type="match status" value="8"/>
</dbReference>
<dbReference type="InterPro" id="IPR036790">
    <property type="entry name" value="Frizzled_dom_sf"/>
</dbReference>
<dbReference type="InterPro" id="IPR036055">
    <property type="entry name" value="LDL_receptor-like_sf"/>
</dbReference>
<dbReference type="SUPFAM" id="SSF63501">
    <property type="entry name" value="Frizzled cysteine-rich domain"/>
    <property type="match status" value="1"/>
</dbReference>
<dbReference type="SUPFAM" id="SSF57196">
    <property type="entry name" value="EGF/Laminin"/>
    <property type="match status" value="6"/>
</dbReference>
<dbReference type="SUPFAM" id="SSF56487">
    <property type="entry name" value="SRCR-like"/>
    <property type="match status" value="1"/>
</dbReference>
<keyword evidence="7" id="KW-0812">Transmembrane</keyword>
<evidence type="ECO:0000256" key="7">
    <source>
        <dbReference type="ARBA" id="ARBA00022968"/>
    </source>
</evidence>
<dbReference type="InterPro" id="IPR001881">
    <property type="entry name" value="EGF-like_Ca-bd_dom"/>
</dbReference>
<evidence type="ECO:0000313" key="13">
    <source>
        <dbReference type="Proteomes" id="UP000838412"/>
    </source>
</evidence>
<dbReference type="Proteomes" id="UP000838412">
    <property type="component" value="Chromosome 3"/>
</dbReference>
<feature type="domain" description="EGF-like" evidence="10 11">
    <location>
        <begin position="355"/>
        <end position="366"/>
    </location>
</feature>
<keyword evidence="4" id="KW-0677">Repeat</keyword>
<dbReference type="EMBL" id="OV696688">
    <property type="protein sequence ID" value="CAH1257190.1"/>
    <property type="molecule type" value="Genomic_DNA"/>
</dbReference>
<keyword evidence="6" id="KW-0720">Serine protease</keyword>
<feature type="domain" description="EGF-like" evidence="10 11">
    <location>
        <begin position="187"/>
        <end position="198"/>
    </location>
</feature>
<dbReference type="InterPro" id="IPR005018">
    <property type="entry name" value="DOMON_domain"/>
</dbReference>
<feature type="domain" description="EGF-like" evidence="10 11">
    <location>
        <begin position="143"/>
        <end position="154"/>
    </location>
</feature>
<dbReference type="GO" id="GO:0005509">
    <property type="term" value="F:calcium ion binding"/>
    <property type="evidence" value="ECO:0007669"/>
    <property type="project" value="InterPro"/>
</dbReference>
<dbReference type="InterPro" id="IPR036772">
    <property type="entry name" value="SRCR-like_dom_sf"/>
</dbReference>
<dbReference type="PROSITE" id="PS01209">
    <property type="entry name" value="LDLRA_1"/>
    <property type="match status" value="1"/>
</dbReference>
<dbReference type="GO" id="GO:0006508">
    <property type="term" value="P:proteolysis"/>
    <property type="evidence" value="ECO:0007669"/>
    <property type="project" value="UniProtKB-KW"/>
</dbReference>
<evidence type="ECO:0000313" key="12">
    <source>
        <dbReference type="EMBL" id="CAH1257190.1"/>
    </source>
</evidence>
<protein>
    <submittedName>
        <fullName evidence="12">SNED1 protein</fullName>
    </submittedName>
</protein>
<dbReference type="Gene3D" id="4.10.400.10">
    <property type="entry name" value="Low-density Lipoprotein Receptor"/>
    <property type="match status" value="1"/>
</dbReference>
<feature type="domain" description="EGF-like" evidence="10">
    <location>
        <begin position="275"/>
        <end position="286"/>
    </location>
</feature>
<dbReference type="Pfam" id="PF00530">
    <property type="entry name" value="SRCR"/>
    <property type="match status" value="1"/>
</dbReference>
<keyword evidence="7" id="KW-0735">Signal-anchor</keyword>
<dbReference type="InterPro" id="IPR001190">
    <property type="entry name" value="SRCR"/>
</dbReference>
<dbReference type="InterPro" id="IPR000742">
    <property type="entry name" value="EGF"/>
</dbReference>
<dbReference type="SMART" id="SM00181">
    <property type="entry name" value="EGF"/>
    <property type="match status" value="8"/>
</dbReference>
<dbReference type="InterPro" id="IPR051022">
    <property type="entry name" value="Notch_Cell-Fate_Det"/>
</dbReference>
<dbReference type="SUPFAM" id="SSF49344">
    <property type="entry name" value="CBD9-like"/>
    <property type="match status" value="1"/>
</dbReference>
<feature type="region of interest" description="Disordered" evidence="9">
    <location>
        <begin position="25"/>
        <end position="46"/>
    </location>
</feature>
<dbReference type="InterPro" id="IPR023415">
    <property type="entry name" value="LDLR_class-A_CS"/>
</dbReference>
<dbReference type="PANTHER" id="PTHR24049">
    <property type="entry name" value="CRUMBS FAMILY MEMBER"/>
    <property type="match status" value="1"/>
</dbReference>
<evidence type="ECO:0000256" key="6">
    <source>
        <dbReference type="ARBA" id="ARBA00022825"/>
    </source>
</evidence>
<dbReference type="Pfam" id="PF01392">
    <property type="entry name" value="Fz"/>
    <property type="match status" value="1"/>
</dbReference>
<feature type="domain" description="EGF-like" evidence="10 11">
    <location>
        <begin position="235"/>
        <end position="246"/>
    </location>
</feature>
<feature type="domain" description="EGF-like" evidence="10 11">
    <location>
        <begin position="450"/>
        <end position="461"/>
    </location>
</feature>
<reference evidence="12" key="1">
    <citation type="submission" date="2022-01" db="EMBL/GenBank/DDBJ databases">
        <authorList>
            <person name="Braso-Vives M."/>
        </authorList>
    </citation>
    <scope>NUCLEOTIDE SEQUENCE</scope>
</reference>
<evidence type="ECO:0000256" key="8">
    <source>
        <dbReference type="ARBA" id="ARBA00023157"/>
    </source>
</evidence>
<evidence type="ECO:0000256" key="3">
    <source>
        <dbReference type="ARBA" id="ARBA00022670"/>
    </source>
</evidence>
<dbReference type="GO" id="GO:0008236">
    <property type="term" value="F:serine-type peptidase activity"/>
    <property type="evidence" value="ECO:0007669"/>
    <property type="project" value="UniProtKB-KW"/>
</dbReference>
<dbReference type="CDD" id="cd00054">
    <property type="entry name" value="EGF_CA"/>
    <property type="match status" value="2"/>
</dbReference>
<feature type="domain" description="EGF-like" evidence="10 11">
    <location>
        <begin position="401"/>
        <end position="412"/>
    </location>
</feature>
<dbReference type="AlphaFoldDB" id="A0A8K0EMA2"/>
<evidence type="ECO:0000259" key="10">
    <source>
        <dbReference type="PROSITE" id="PS00022"/>
    </source>
</evidence>
<dbReference type="CDD" id="cd09631">
    <property type="entry name" value="DOMON_DOH"/>
    <property type="match status" value="1"/>
</dbReference>
<dbReference type="Pfam" id="PF00057">
    <property type="entry name" value="Ldl_recept_a"/>
    <property type="match status" value="1"/>
</dbReference>
<dbReference type="PRINTS" id="PR00258">
    <property type="entry name" value="SPERACTRCPTR"/>
</dbReference>
<proteinExistence type="predicted"/>
<dbReference type="FunFam" id="2.10.25.10:FF:000118">
    <property type="entry name" value="protein delta homolog 2"/>
    <property type="match status" value="2"/>
</dbReference>
<feature type="domain" description="EGF-like" evidence="10 11">
    <location>
        <begin position="493"/>
        <end position="504"/>
    </location>
</feature>
<dbReference type="CDD" id="cd00112">
    <property type="entry name" value="LDLa"/>
    <property type="match status" value="1"/>
</dbReference>
<dbReference type="SMART" id="SM00192">
    <property type="entry name" value="LDLa"/>
    <property type="match status" value="1"/>
</dbReference>